<dbReference type="SUPFAM" id="SSF52540">
    <property type="entry name" value="P-loop containing nucleoside triphosphate hydrolases"/>
    <property type="match status" value="1"/>
</dbReference>
<dbReference type="Gene3D" id="3.40.50.300">
    <property type="entry name" value="P-loop containing nucleotide triphosphate hydrolases"/>
    <property type="match status" value="1"/>
</dbReference>
<dbReference type="Proteomes" id="UP000472755">
    <property type="component" value="Unassembled WGS sequence"/>
</dbReference>
<organism evidence="2 5">
    <name type="scientific">Ruthenibacterium lactatiformans</name>
    <dbReference type="NCBI Taxonomy" id="1550024"/>
    <lineage>
        <taxon>Bacteria</taxon>
        <taxon>Bacillati</taxon>
        <taxon>Bacillota</taxon>
        <taxon>Clostridia</taxon>
        <taxon>Eubacteriales</taxon>
        <taxon>Oscillospiraceae</taxon>
        <taxon>Ruthenibacterium</taxon>
    </lineage>
</organism>
<evidence type="ECO:0000313" key="4">
    <source>
        <dbReference type="EMBL" id="MTS28090.1"/>
    </source>
</evidence>
<dbReference type="InterPro" id="IPR050678">
    <property type="entry name" value="DNA_Partitioning_ATPase"/>
</dbReference>
<accession>A0A0W7TQ84</accession>
<dbReference type="InterPro" id="IPR025669">
    <property type="entry name" value="AAA_dom"/>
</dbReference>
<evidence type="ECO:0000313" key="6">
    <source>
        <dbReference type="Proteomes" id="UP000431913"/>
    </source>
</evidence>
<reference evidence="3 6" key="3">
    <citation type="submission" date="2019-08" db="EMBL/GenBank/DDBJ databases">
        <title>In-depth cultivation of the pig gut microbiome towards novel bacterial diversity and tailored functional studies.</title>
        <authorList>
            <person name="Wylensek D."/>
            <person name="Hitch T.C.A."/>
            <person name="Clavel T."/>
        </authorList>
    </citation>
    <scope>NUCLEOTIDE SEQUENCE [LARGE SCALE GENOMIC DNA]</scope>
    <source>
        <strain evidence="3 6">WCA3-601-WT-6J</strain>
    </source>
</reference>
<evidence type="ECO:0000313" key="5">
    <source>
        <dbReference type="Proteomes" id="UP000053433"/>
    </source>
</evidence>
<dbReference type="GeneID" id="42856835"/>
<evidence type="ECO:0000313" key="7">
    <source>
        <dbReference type="Proteomes" id="UP000472755"/>
    </source>
</evidence>
<sequence>MNECKIVAVLNRKGGVCKTTTTHNLGVALVQRGYRVLLVDCDTQRNLSISLGLNRPDEECYTLCELLQPLIDVEVDEVDIQNCIHHLENGVDFIPNKQALSTVEKQISTLDFRRECILFDALEDVRLDYDYILLDCMASLGMLAVNVMMACDTVLLVSTPEEDSIEGLELASDFIQEAARALRKEIPVCGVLICRVDMRYRKSRSGVERIRQLFVPQYPIYQEMIPDRVCVADARNKQVSIIEYAPESEAARAYQVVCDSFVKEVEYHGIHTA</sequence>
<evidence type="ECO:0000259" key="1">
    <source>
        <dbReference type="Pfam" id="PF13614"/>
    </source>
</evidence>
<dbReference type="PANTHER" id="PTHR13696">
    <property type="entry name" value="P-LOOP CONTAINING NUCLEOSIDE TRIPHOSPHATE HYDROLASE"/>
    <property type="match status" value="1"/>
</dbReference>
<dbReference type="CDD" id="cd02042">
    <property type="entry name" value="ParAB_family"/>
    <property type="match status" value="1"/>
</dbReference>
<dbReference type="Pfam" id="PF13614">
    <property type="entry name" value="AAA_31"/>
    <property type="match status" value="1"/>
</dbReference>
<dbReference type="RefSeq" id="WP_009322999.1">
    <property type="nucleotide sequence ID" value="NZ_JAFHCG010000024.1"/>
</dbReference>
<dbReference type="Proteomes" id="UP000431913">
    <property type="component" value="Unassembled WGS sequence"/>
</dbReference>
<name>A0A0W7TQ84_9FIRM</name>
<dbReference type="Proteomes" id="UP000053433">
    <property type="component" value="Unassembled WGS sequence"/>
</dbReference>
<gene>
    <name evidence="2" type="ORF">ASJ35_10390</name>
    <name evidence="3" type="ORF">FYJ76_14795</name>
    <name evidence="4" type="ORF">GMD59_12465</name>
</gene>
<protein>
    <submittedName>
        <fullName evidence="4">AAA family ATPase</fullName>
    </submittedName>
    <submittedName>
        <fullName evidence="3">ParA family protein</fullName>
    </submittedName>
</protein>
<evidence type="ECO:0000313" key="3">
    <source>
        <dbReference type="EMBL" id="MST93181.1"/>
    </source>
</evidence>
<reference evidence="4 7" key="2">
    <citation type="journal article" date="2019" name="Nat. Med.">
        <title>A library of human gut bacterial isolates paired with longitudinal multiomics data enables mechanistic microbiome research.</title>
        <authorList>
            <person name="Poyet M."/>
            <person name="Groussin M."/>
            <person name="Gibbons S.M."/>
            <person name="Avila-Pacheco J."/>
            <person name="Jiang X."/>
            <person name="Kearney S.M."/>
            <person name="Perrotta A.R."/>
            <person name="Berdy B."/>
            <person name="Zhao S."/>
            <person name="Lieberman T.D."/>
            <person name="Swanson P.K."/>
            <person name="Smith M."/>
            <person name="Roesemann S."/>
            <person name="Alexander J.E."/>
            <person name="Rich S.A."/>
            <person name="Livny J."/>
            <person name="Vlamakis H."/>
            <person name="Clish C."/>
            <person name="Bullock K."/>
            <person name="Deik A."/>
            <person name="Scott J."/>
            <person name="Pierce K.A."/>
            <person name="Xavier R.J."/>
            <person name="Alm E.J."/>
        </authorList>
    </citation>
    <scope>NUCLEOTIDE SEQUENCE [LARGE SCALE GENOMIC DNA]</scope>
    <source>
        <strain evidence="4 7">BIOML-A4</strain>
    </source>
</reference>
<reference evidence="2 5" key="1">
    <citation type="submission" date="2015-10" db="EMBL/GenBank/DDBJ databases">
        <title>A novel member of the family Ruminococcaceae isolated from human faeces.</title>
        <authorList>
            <person name="Shkoporov A.N."/>
            <person name="Chaplin A.V."/>
            <person name="Motuzova O.V."/>
            <person name="Kafarskaia L.I."/>
            <person name="Efimov B.A."/>
        </authorList>
    </citation>
    <scope>NUCLEOTIDE SEQUENCE [LARGE SCALE GENOMIC DNA]</scope>
    <source>
        <strain evidence="2 5">668</strain>
    </source>
</reference>
<comment type="caution">
    <text evidence="2">The sequence shown here is derived from an EMBL/GenBank/DDBJ whole genome shotgun (WGS) entry which is preliminary data.</text>
</comment>
<evidence type="ECO:0000313" key="2">
    <source>
        <dbReference type="EMBL" id="KUE75988.1"/>
    </source>
</evidence>
<dbReference type="InterPro" id="IPR027417">
    <property type="entry name" value="P-loop_NTPase"/>
</dbReference>
<dbReference type="EMBL" id="VUNJ01000021">
    <property type="protein sequence ID" value="MST93181.1"/>
    <property type="molecule type" value="Genomic_DNA"/>
</dbReference>
<dbReference type="EMBL" id="WMZU01000020">
    <property type="protein sequence ID" value="MTS28090.1"/>
    <property type="molecule type" value="Genomic_DNA"/>
</dbReference>
<dbReference type="EMBL" id="LMUA01000013">
    <property type="protein sequence ID" value="KUE75988.1"/>
    <property type="molecule type" value="Genomic_DNA"/>
</dbReference>
<dbReference type="PANTHER" id="PTHR13696:SF99">
    <property type="entry name" value="COBYRINIC ACID AC-DIAMIDE SYNTHASE"/>
    <property type="match status" value="1"/>
</dbReference>
<proteinExistence type="predicted"/>
<dbReference type="AlphaFoldDB" id="A0A0W7TQ84"/>
<feature type="domain" description="AAA" evidence="1">
    <location>
        <begin position="5"/>
        <end position="186"/>
    </location>
</feature>